<dbReference type="EMBL" id="JAGYPE010000002">
    <property type="protein sequence ID" value="MBS4182098.1"/>
    <property type="molecule type" value="Genomic_DNA"/>
</dbReference>
<protein>
    <recommendedName>
        <fullName evidence="4">Secreted protein</fullName>
    </recommendedName>
</protein>
<feature type="region of interest" description="Disordered" evidence="1">
    <location>
        <begin position="41"/>
        <end position="66"/>
    </location>
</feature>
<name>A0A942SYP0_9BACI</name>
<feature type="compositionally biased region" description="Low complexity" evidence="1">
    <location>
        <begin position="45"/>
        <end position="62"/>
    </location>
</feature>
<organism evidence="3">
    <name type="scientific">Neobacillus citreus</name>
    <dbReference type="NCBI Taxonomy" id="2833578"/>
    <lineage>
        <taxon>Bacteria</taxon>
        <taxon>Bacillati</taxon>
        <taxon>Bacillota</taxon>
        <taxon>Bacilli</taxon>
        <taxon>Bacillales</taxon>
        <taxon>Bacillaceae</taxon>
        <taxon>Neobacillus</taxon>
    </lineage>
</organism>
<dbReference type="AlphaFoldDB" id="A0A942SYP0"/>
<proteinExistence type="predicted"/>
<evidence type="ECO:0008006" key="4">
    <source>
        <dbReference type="Google" id="ProtNLM"/>
    </source>
</evidence>
<evidence type="ECO:0000256" key="2">
    <source>
        <dbReference type="SAM" id="SignalP"/>
    </source>
</evidence>
<keyword evidence="2" id="KW-0732">Signal</keyword>
<feature type="signal peptide" evidence="2">
    <location>
        <begin position="1"/>
        <end position="23"/>
    </location>
</feature>
<accession>A0A942SYP0</accession>
<evidence type="ECO:0000256" key="1">
    <source>
        <dbReference type="SAM" id="MobiDB-lite"/>
    </source>
</evidence>
<comment type="caution">
    <text evidence="3">The sequence shown here is derived from an EMBL/GenBank/DDBJ whole genome shotgun (WGS) entry which is preliminary data.</text>
</comment>
<gene>
    <name evidence="3" type="ORF">KHB02_11945</name>
</gene>
<sequence>MTPRTLLALGAAVLALSAGTIVADSGPGATGDRAVAAEEHGVPIGPTSTPSPTSTPTAGAPADHVSNAKLKRVDAIELGAESLVLRRGSKTVTTASMRDARTTVSLLNRLLGTPTRTQTAIGDGGACFPAGTTYTWGGAVRVAALTTPADAGNAVEIRVLKDSVRTRNGEDVELGGPDGVQVGDDIADRIADAPRSERVRFGTGAWQLLLQEGWEAEDAADAEEQDGTNGVSALTNDDAVTVLGSPMPVHAARTC</sequence>
<feature type="chain" id="PRO_5036861110" description="Secreted protein" evidence="2">
    <location>
        <begin position="24"/>
        <end position="255"/>
    </location>
</feature>
<evidence type="ECO:0000313" key="3">
    <source>
        <dbReference type="EMBL" id="MBS4182098.1"/>
    </source>
</evidence>
<reference evidence="3" key="1">
    <citation type="submission" date="2021-05" db="EMBL/GenBank/DDBJ databases">
        <title>Novel Bacillus species.</title>
        <authorList>
            <person name="Liu G."/>
        </authorList>
    </citation>
    <scope>NUCLEOTIDE SEQUENCE</scope>
    <source>
        <strain evidence="3">FJAT-50051</strain>
    </source>
</reference>